<reference evidence="12" key="1">
    <citation type="submission" date="2018-03" db="EMBL/GenBank/DDBJ databases">
        <title>Ecological and genomic features of two cosmopolitan and abundant freshwater picocyanobacteria.</title>
        <authorList>
            <person name="Cabello-Yeves P.J."/>
            <person name="Picazo A."/>
            <person name="Camacho A."/>
            <person name="Callieri C."/>
            <person name="Rosselli R."/>
            <person name="Roda-Garcia J."/>
            <person name="Coutinho F.H."/>
            <person name="Rodriguez-Valera F."/>
        </authorList>
    </citation>
    <scope>NUCLEOTIDE SEQUENCE [LARGE SCALE GENOMIC DNA]</scope>
    <source>
        <strain evidence="12">Tous</strain>
    </source>
</reference>
<dbReference type="InterPro" id="IPR000819">
    <property type="entry name" value="Peptidase_M17_C"/>
</dbReference>
<keyword evidence="4 9" id="KW-0031">Aminopeptidase</keyword>
<organism evidence="11 12">
    <name type="scientific">Synechococcus lacustris str. Tous</name>
    <dbReference type="NCBI Taxonomy" id="1910958"/>
    <lineage>
        <taxon>Bacteria</taxon>
        <taxon>Bacillati</taxon>
        <taxon>Cyanobacteriota</taxon>
        <taxon>Cyanophyceae</taxon>
        <taxon>Synechococcales</taxon>
        <taxon>Synechococcaceae</taxon>
        <taxon>Synechococcus</taxon>
    </lineage>
</organism>
<dbReference type="HAMAP" id="MF_00181">
    <property type="entry name" value="Cytosol_peptidase_M17"/>
    <property type="match status" value="1"/>
</dbReference>
<evidence type="ECO:0000256" key="4">
    <source>
        <dbReference type="ARBA" id="ARBA00022438"/>
    </source>
</evidence>
<comment type="subcellular location">
    <subcellularLocation>
        <location evidence="9">Cytoplasm</location>
    </subcellularLocation>
</comment>
<protein>
    <recommendedName>
        <fullName evidence="9">Probable cytosol aminopeptidase</fullName>
        <ecNumber evidence="9">3.4.11.1</ecNumber>
    </recommendedName>
    <alternativeName>
        <fullName evidence="9">Leucine aminopeptidase</fullName>
        <shortName evidence="9">LAP</shortName>
        <ecNumber evidence="9">3.4.11.10</ecNumber>
    </alternativeName>
    <alternativeName>
        <fullName evidence="9">Leucyl aminopeptidase</fullName>
    </alternativeName>
</protein>
<dbReference type="EMBL" id="PXVC01000006">
    <property type="protein sequence ID" value="PSI02415.1"/>
    <property type="molecule type" value="Genomic_DNA"/>
</dbReference>
<dbReference type="InterPro" id="IPR011356">
    <property type="entry name" value="Leucine_aapep/pepB"/>
</dbReference>
<evidence type="ECO:0000256" key="5">
    <source>
        <dbReference type="ARBA" id="ARBA00022670"/>
    </source>
</evidence>
<dbReference type="NCBIfam" id="NF002076">
    <property type="entry name" value="PRK00913.2-3"/>
    <property type="match status" value="1"/>
</dbReference>
<evidence type="ECO:0000256" key="8">
    <source>
        <dbReference type="ARBA" id="ARBA00049972"/>
    </source>
</evidence>
<dbReference type="Pfam" id="PF02789">
    <property type="entry name" value="Peptidase_M17_N"/>
    <property type="match status" value="1"/>
</dbReference>
<comment type="catalytic activity">
    <reaction evidence="1 9">
        <text>Release of an N-terminal amino acid, Xaa-|-Yaa-, in which Xaa is preferably Leu, but may be other amino acids including Pro although not Arg or Lys, and Yaa may be Pro. Amino acid amides and methyl esters are also readily hydrolyzed, but rates on arylamides are exceedingly low.</text>
        <dbReference type="EC" id="3.4.11.1"/>
    </reaction>
</comment>
<evidence type="ECO:0000256" key="6">
    <source>
        <dbReference type="ARBA" id="ARBA00022801"/>
    </source>
</evidence>
<dbReference type="InterPro" id="IPR043472">
    <property type="entry name" value="Macro_dom-like"/>
</dbReference>
<dbReference type="GO" id="GO:0070006">
    <property type="term" value="F:metalloaminopeptidase activity"/>
    <property type="evidence" value="ECO:0007669"/>
    <property type="project" value="InterPro"/>
</dbReference>
<evidence type="ECO:0000259" key="10">
    <source>
        <dbReference type="PROSITE" id="PS00631"/>
    </source>
</evidence>
<keyword evidence="9" id="KW-0963">Cytoplasm</keyword>
<feature type="binding site" evidence="9">
    <location>
        <position position="341"/>
    </location>
    <ligand>
        <name>Mn(2+)</name>
        <dbReference type="ChEBI" id="CHEBI:29035"/>
        <label>1</label>
    </ligand>
</feature>
<dbReference type="Gene3D" id="3.40.630.10">
    <property type="entry name" value="Zn peptidases"/>
    <property type="match status" value="1"/>
</dbReference>
<evidence type="ECO:0000256" key="1">
    <source>
        <dbReference type="ARBA" id="ARBA00000135"/>
    </source>
</evidence>
<feature type="active site" evidence="9">
    <location>
        <position position="345"/>
    </location>
</feature>
<keyword evidence="9" id="KW-0479">Metal-binding</keyword>
<dbReference type="Gene3D" id="3.40.220.10">
    <property type="entry name" value="Leucine Aminopeptidase, subunit E, domain 1"/>
    <property type="match status" value="1"/>
</dbReference>
<dbReference type="PANTHER" id="PTHR11963:SF23">
    <property type="entry name" value="CYTOSOL AMINOPEPTIDASE"/>
    <property type="match status" value="1"/>
</dbReference>
<dbReference type="Pfam" id="PF00883">
    <property type="entry name" value="Peptidase_M17"/>
    <property type="match status" value="1"/>
</dbReference>
<feature type="binding site" evidence="9">
    <location>
        <position position="343"/>
    </location>
    <ligand>
        <name>Mn(2+)</name>
        <dbReference type="ChEBI" id="CHEBI:29035"/>
        <label>1</label>
    </ligand>
</feature>
<accession>A0A2P7EGR5</accession>
<keyword evidence="6 9" id="KW-0378">Hydrolase</keyword>
<feature type="binding site" evidence="9">
    <location>
        <position position="262"/>
    </location>
    <ligand>
        <name>Mn(2+)</name>
        <dbReference type="ChEBI" id="CHEBI:29035"/>
        <label>1</label>
    </ligand>
</feature>
<comment type="similarity">
    <text evidence="3 9">Belongs to the peptidase M17 family.</text>
</comment>
<dbReference type="EC" id="3.4.11.10" evidence="9"/>
<dbReference type="EC" id="3.4.11.1" evidence="9"/>
<dbReference type="CDD" id="cd00433">
    <property type="entry name" value="Peptidase_M17"/>
    <property type="match status" value="1"/>
</dbReference>
<comment type="function">
    <text evidence="8 9">Presumably involved in the processing and regular turnover of intracellular proteins. Catalyzes the removal of unsubstituted N-terminal amino acids from various peptides.</text>
</comment>
<feature type="binding site" evidence="9">
    <location>
        <position position="281"/>
    </location>
    <ligand>
        <name>Mn(2+)</name>
        <dbReference type="ChEBI" id="CHEBI:29035"/>
        <label>2</label>
    </ligand>
</feature>
<dbReference type="AlphaFoldDB" id="A0A2P7EGR5"/>
<keyword evidence="5 9" id="KW-0645">Protease</keyword>
<feature type="binding site" evidence="9">
    <location>
        <position position="257"/>
    </location>
    <ligand>
        <name>Mn(2+)</name>
        <dbReference type="ChEBI" id="CHEBI:29035"/>
        <label>2</label>
    </ligand>
</feature>
<evidence type="ECO:0000313" key="12">
    <source>
        <dbReference type="Proteomes" id="UP000240206"/>
    </source>
</evidence>
<keyword evidence="12" id="KW-1185">Reference proteome</keyword>
<gene>
    <name evidence="9" type="primary">pepA</name>
    <name evidence="11" type="ORF">C7K08_02685</name>
</gene>
<dbReference type="PANTHER" id="PTHR11963">
    <property type="entry name" value="LEUCINE AMINOPEPTIDASE-RELATED"/>
    <property type="match status" value="1"/>
</dbReference>
<dbReference type="GO" id="GO:0006508">
    <property type="term" value="P:proteolysis"/>
    <property type="evidence" value="ECO:0007669"/>
    <property type="project" value="UniProtKB-KW"/>
</dbReference>
<evidence type="ECO:0000256" key="9">
    <source>
        <dbReference type="HAMAP-Rule" id="MF_00181"/>
    </source>
</evidence>
<feature type="binding site" evidence="9">
    <location>
        <position position="262"/>
    </location>
    <ligand>
        <name>Mn(2+)</name>
        <dbReference type="ChEBI" id="CHEBI:29035"/>
        <label>2</label>
    </ligand>
</feature>
<dbReference type="InterPro" id="IPR008283">
    <property type="entry name" value="Peptidase_M17_N"/>
</dbReference>
<comment type="caution">
    <text evidence="11">The sequence shown here is derived from an EMBL/GenBank/DDBJ whole genome shotgun (WGS) entry which is preliminary data.</text>
</comment>
<dbReference type="PROSITE" id="PS00631">
    <property type="entry name" value="CYTOSOL_AP"/>
    <property type="match status" value="1"/>
</dbReference>
<dbReference type="GO" id="GO:0030145">
    <property type="term" value="F:manganese ion binding"/>
    <property type="evidence" value="ECO:0007669"/>
    <property type="project" value="UniProtKB-UniRule"/>
</dbReference>
<dbReference type="Proteomes" id="UP000240206">
    <property type="component" value="Unassembled WGS sequence"/>
</dbReference>
<evidence type="ECO:0000256" key="3">
    <source>
        <dbReference type="ARBA" id="ARBA00009528"/>
    </source>
</evidence>
<comment type="cofactor">
    <cofactor evidence="9">
        <name>Mn(2+)</name>
        <dbReference type="ChEBI" id="CHEBI:29035"/>
    </cofactor>
    <text evidence="9">Binds 2 manganese ions per subunit.</text>
</comment>
<proteinExistence type="inferred from homology"/>
<dbReference type="STRING" id="1910958.BTM30_03970"/>
<dbReference type="SUPFAM" id="SSF52949">
    <property type="entry name" value="Macro domain-like"/>
    <property type="match status" value="1"/>
</dbReference>
<feature type="active site" evidence="9">
    <location>
        <position position="269"/>
    </location>
</feature>
<dbReference type="GO" id="GO:0005737">
    <property type="term" value="C:cytoplasm"/>
    <property type="evidence" value="ECO:0007669"/>
    <property type="project" value="UniProtKB-SubCell"/>
</dbReference>
<evidence type="ECO:0000313" key="11">
    <source>
        <dbReference type="EMBL" id="PSI02415.1"/>
    </source>
</evidence>
<name>A0A2P7EGR5_9SYNE</name>
<evidence type="ECO:0000256" key="2">
    <source>
        <dbReference type="ARBA" id="ARBA00000967"/>
    </source>
</evidence>
<feature type="domain" description="Cytosol aminopeptidase" evidence="10">
    <location>
        <begin position="339"/>
        <end position="346"/>
    </location>
</feature>
<dbReference type="SUPFAM" id="SSF53187">
    <property type="entry name" value="Zn-dependent exopeptidases"/>
    <property type="match status" value="1"/>
</dbReference>
<evidence type="ECO:0000256" key="7">
    <source>
        <dbReference type="ARBA" id="ARBA00023211"/>
    </source>
</evidence>
<dbReference type="PRINTS" id="PR00481">
    <property type="entry name" value="LAMNOPPTDASE"/>
</dbReference>
<comment type="catalytic activity">
    <reaction evidence="2 9">
        <text>Release of an N-terminal amino acid, preferentially leucine, but not glutamic or aspartic acids.</text>
        <dbReference type="EC" id="3.4.11.10"/>
    </reaction>
</comment>
<dbReference type="RefSeq" id="WP_106499115.1">
    <property type="nucleotide sequence ID" value="NZ_PXVC01000006.1"/>
</dbReference>
<dbReference type="InterPro" id="IPR023042">
    <property type="entry name" value="Peptidase_M17_leu_NH2_pept"/>
</dbReference>
<keyword evidence="7 9" id="KW-0464">Manganese</keyword>
<sequence length="501" mass="52386">MEFRCSNQPLADGACDALGLGLFSNHWQEQLKGLAPAVASTATALLQQREFKAKPGELISLTLPGEHPALLLVAGLGEPENFDGFALRTAAAQLSKASLGSGCKQLGLALPLEGLAPSEAIAALVQGSRLALFKDERFRSAPEPRQEPDVCWLLGVNPEQQGELEHQQAICAGVELARELVGGPPNLVNALSLEATARSLAQEFDLELTVLDEQGCREKGMGAFLAVAQGACVPPRFIHLVIPAQGPALRRVVLIGKGLSFDSGGYNLKTGGSQIELMKFDMGGCGAVLGAARSLASLRPEGLEIHVISATTENMVSAEAIHPGAIITASNGKTIEINNTDAEGRLTLADALVYASALKPDAIVDLATLTGACVVALGDEIAGLWSANDQLADQLIEAGRAAGEPLWRMPLQKSYKDGLKSGLADMKNTGPRPGGAITAALFLQEFVDGQIPWAHLDIAGPVWNEKGKGPDPSGATGFGVRLLVNWCKAIAAGAKEELSLE</sequence>
<feature type="binding site" evidence="9">
    <location>
        <position position="343"/>
    </location>
    <ligand>
        <name>Mn(2+)</name>
        <dbReference type="ChEBI" id="CHEBI:29035"/>
        <label>2</label>
    </ligand>
</feature>